<keyword evidence="3" id="KW-1185">Reference proteome</keyword>
<comment type="caution">
    <text evidence="2">The sequence shown here is derived from an EMBL/GenBank/DDBJ whole genome shotgun (WGS) entry which is preliminary data.</text>
</comment>
<accession>A0A916UGB1</accession>
<dbReference type="Pfam" id="PF01323">
    <property type="entry name" value="DSBA"/>
    <property type="match status" value="1"/>
</dbReference>
<evidence type="ECO:0000313" key="2">
    <source>
        <dbReference type="EMBL" id="GGC71931.1"/>
    </source>
</evidence>
<sequence>MEVKIWSDVRCPFCYIGKRKFETALAAFAHKDEVKITWKSFELDPNLQTVADTNIYEYFSKAKGIPQEQAVDMFNNVTQVAAEVGLDFKLDQSVVANSFKAHRVIQLAKTLNLGDEIEEALFKIHFMEGKNIDDEQVLTETAKNIGISASAVQSLFNGDDFDAEVRIDQLEAQRIGIRGVPFFVFDDKYAVSGAQAPEIFLQTLEKAYESIT</sequence>
<dbReference type="EMBL" id="BMIL01000009">
    <property type="protein sequence ID" value="GGC71931.1"/>
    <property type="molecule type" value="Genomic_DNA"/>
</dbReference>
<dbReference type="AlphaFoldDB" id="A0A916UGB1"/>
<dbReference type="Proteomes" id="UP000651668">
    <property type="component" value="Unassembled WGS sequence"/>
</dbReference>
<feature type="domain" description="DSBA-like thioredoxin" evidence="1">
    <location>
        <begin position="3"/>
        <end position="204"/>
    </location>
</feature>
<dbReference type="SUPFAM" id="SSF52833">
    <property type="entry name" value="Thioredoxin-like"/>
    <property type="match status" value="1"/>
</dbReference>
<dbReference type="RefSeq" id="WP_188627434.1">
    <property type="nucleotide sequence ID" value="NZ_BMIL01000009.1"/>
</dbReference>
<dbReference type="CDD" id="cd03024">
    <property type="entry name" value="DsbA_FrnE"/>
    <property type="match status" value="1"/>
</dbReference>
<dbReference type="GO" id="GO:0016491">
    <property type="term" value="F:oxidoreductase activity"/>
    <property type="evidence" value="ECO:0007669"/>
    <property type="project" value="InterPro"/>
</dbReference>
<dbReference type="InterPro" id="IPR036249">
    <property type="entry name" value="Thioredoxin-like_sf"/>
</dbReference>
<proteinExistence type="predicted"/>
<gene>
    <name evidence="2" type="ORF">GCM10011387_26820</name>
</gene>
<protein>
    <submittedName>
        <fullName evidence="2">DSBA oxidoreductase</fullName>
    </submittedName>
</protein>
<organism evidence="2 3">
    <name type="scientific">Pedobacter quisquiliarum</name>
    <dbReference type="NCBI Taxonomy" id="1834438"/>
    <lineage>
        <taxon>Bacteria</taxon>
        <taxon>Pseudomonadati</taxon>
        <taxon>Bacteroidota</taxon>
        <taxon>Sphingobacteriia</taxon>
        <taxon>Sphingobacteriales</taxon>
        <taxon>Sphingobacteriaceae</taxon>
        <taxon>Pedobacter</taxon>
    </lineage>
</organism>
<dbReference type="PANTHER" id="PTHR13887">
    <property type="entry name" value="GLUTATHIONE S-TRANSFERASE KAPPA"/>
    <property type="match status" value="1"/>
</dbReference>
<name>A0A916UGB1_9SPHI</name>
<evidence type="ECO:0000313" key="3">
    <source>
        <dbReference type="Proteomes" id="UP000651668"/>
    </source>
</evidence>
<dbReference type="Gene3D" id="3.40.30.10">
    <property type="entry name" value="Glutaredoxin"/>
    <property type="match status" value="1"/>
</dbReference>
<reference evidence="2" key="1">
    <citation type="journal article" date="2014" name="Int. J. Syst. Evol. Microbiol.">
        <title>Complete genome sequence of Corynebacterium casei LMG S-19264T (=DSM 44701T), isolated from a smear-ripened cheese.</title>
        <authorList>
            <consortium name="US DOE Joint Genome Institute (JGI-PGF)"/>
            <person name="Walter F."/>
            <person name="Albersmeier A."/>
            <person name="Kalinowski J."/>
            <person name="Ruckert C."/>
        </authorList>
    </citation>
    <scope>NUCLEOTIDE SEQUENCE</scope>
    <source>
        <strain evidence="2">CGMCC 1.15343</strain>
    </source>
</reference>
<reference evidence="2" key="2">
    <citation type="submission" date="2020-09" db="EMBL/GenBank/DDBJ databases">
        <authorList>
            <person name="Sun Q."/>
            <person name="Zhou Y."/>
        </authorList>
    </citation>
    <scope>NUCLEOTIDE SEQUENCE</scope>
    <source>
        <strain evidence="2">CGMCC 1.15343</strain>
    </source>
</reference>
<evidence type="ECO:0000259" key="1">
    <source>
        <dbReference type="Pfam" id="PF01323"/>
    </source>
</evidence>
<dbReference type="PANTHER" id="PTHR13887:SF41">
    <property type="entry name" value="THIOREDOXIN SUPERFAMILY PROTEIN"/>
    <property type="match status" value="1"/>
</dbReference>
<dbReference type="InterPro" id="IPR001853">
    <property type="entry name" value="DSBA-like_thioredoxin_dom"/>
</dbReference>